<feature type="compositionally biased region" description="Basic and acidic residues" evidence="1">
    <location>
        <begin position="24"/>
        <end position="36"/>
    </location>
</feature>
<dbReference type="EMBL" id="CAJVPV010004998">
    <property type="protein sequence ID" value="CAG8582807.1"/>
    <property type="molecule type" value="Genomic_DNA"/>
</dbReference>
<dbReference type="OrthoDB" id="2144121at2759"/>
<protein>
    <submittedName>
        <fullName evidence="2">542_t:CDS:1</fullName>
    </submittedName>
</protein>
<evidence type="ECO:0000313" key="2">
    <source>
        <dbReference type="EMBL" id="CAG8582807.1"/>
    </source>
</evidence>
<dbReference type="Proteomes" id="UP000789342">
    <property type="component" value="Unassembled WGS sequence"/>
</dbReference>
<proteinExistence type="predicted"/>
<reference evidence="2" key="1">
    <citation type="submission" date="2021-06" db="EMBL/GenBank/DDBJ databases">
        <authorList>
            <person name="Kallberg Y."/>
            <person name="Tangrot J."/>
            <person name="Rosling A."/>
        </authorList>
    </citation>
    <scope>NUCLEOTIDE SEQUENCE</scope>
    <source>
        <strain evidence="2">CL551</strain>
    </source>
</reference>
<comment type="caution">
    <text evidence="2">The sequence shown here is derived from an EMBL/GenBank/DDBJ whole genome shotgun (WGS) entry which is preliminary data.</text>
</comment>
<feature type="region of interest" description="Disordered" evidence="1">
    <location>
        <begin position="1"/>
        <end position="145"/>
    </location>
</feature>
<feature type="compositionally biased region" description="Low complexity" evidence="1">
    <location>
        <begin position="43"/>
        <end position="55"/>
    </location>
</feature>
<feature type="compositionally biased region" description="Polar residues" evidence="1">
    <location>
        <begin position="91"/>
        <end position="100"/>
    </location>
</feature>
<sequence>MSDREYSTKEGAVNDELYEQVVVHGDEEYDPSKDESVSGDTIPSRSTPPSLRPSTIKTRDAEGIYEEDEDSFEKGPSLTEGDNDEVDTSRKLTSLVSASHRTGRTSEAKRQSAEKASALHEQITGSPLEINEEGEVVTGPRISSG</sequence>
<feature type="compositionally biased region" description="Basic and acidic residues" evidence="1">
    <location>
        <begin position="104"/>
        <end position="113"/>
    </location>
</feature>
<gene>
    <name evidence="2" type="ORF">AMORRO_LOCUS6985</name>
</gene>
<dbReference type="AlphaFoldDB" id="A0A9N9G5G3"/>
<organism evidence="2 3">
    <name type="scientific">Acaulospora morrowiae</name>
    <dbReference type="NCBI Taxonomy" id="94023"/>
    <lineage>
        <taxon>Eukaryota</taxon>
        <taxon>Fungi</taxon>
        <taxon>Fungi incertae sedis</taxon>
        <taxon>Mucoromycota</taxon>
        <taxon>Glomeromycotina</taxon>
        <taxon>Glomeromycetes</taxon>
        <taxon>Diversisporales</taxon>
        <taxon>Acaulosporaceae</taxon>
        <taxon>Acaulospora</taxon>
    </lineage>
</organism>
<evidence type="ECO:0000313" key="3">
    <source>
        <dbReference type="Proteomes" id="UP000789342"/>
    </source>
</evidence>
<accession>A0A9N9G5G3</accession>
<evidence type="ECO:0000256" key="1">
    <source>
        <dbReference type="SAM" id="MobiDB-lite"/>
    </source>
</evidence>
<name>A0A9N9G5G3_9GLOM</name>
<keyword evidence="3" id="KW-1185">Reference proteome</keyword>